<feature type="region of interest" description="Disordered" evidence="2">
    <location>
        <begin position="473"/>
        <end position="624"/>
    </location>
</feature>
<feature type="compositionally biased region" description="Basic and acidic residues" evidence="2">
    <location>
        <begin position="847"/>
        <end position="857"/>
    </location>
</feature>
<gene>
    <name evidence="3" type="ORF">PKNH_0922700</name>
</gene>
<keyword evidence="1" id="KW-0175">Coiled coil</keyword>
<feature type="compositionally biased region" description="Basic and acidic residues" evidence="2">
    <location>
        <begin position="234"/>
        <end position="247"/>
    </location>
</feature>
<dbReference type="VEuPathDB" id="PlasmoDB:PKNH_0922700"/>
<name>A0A384KT11_PLAKH</name>
<feature type="region of interest" description="Disordered" evidence="2">
    <location>
        <begin position="1130"/>
        <end position="1168"/>
    </location>
</feature>
<feature type="region of interest" description="Disordered" evidence="2">
    <location>
        <begin position="1070"/>
        <end position="1092"/>
    </location>
</feature>
<feature type="compositionally biased region" description="Basic and acidic residues" evidence="2">
    <location>
        <begin position="488"/>
        <end position="507"/>
    </location>
</feature>
<feature type="compositionally biased region" description="Acidic residues" evidence="2">
    <location>
        <begin position="1474"/>
        <end position="1483"/>
    </location>
</feature>
<reference evidence="3 4" key="1">
    <citation type="journal article" date="2008" name="Nature">
        <title>The genome of Plasmodium knowlesi strain H, a zoonotic malaria parasite with host range from monkey to man.</title>
        <authorList>
            <person name="Pain A."/>
            <person name="Boehme U."/>
            <person name="Berry A.E."/>
            <person name="Mungall K."/>
            <person name="Finn R."/>
            <person name="Jackson A.P."/>
            <person name="Mourier T."/>
            <person name="Mistry J."/>
            <person name="Pasini E.M."/>
            <person name="Aslett M."/>
            <person name="Balasubrammaniam S."/>
            <person name="Borgwardt K."/>
            <person name="Brooks K."/>
            <person name="Carret C."/>
            <person name="Carver T.J."/>
            <person name="Cherevach I."/>
            <person name="Chillingworth T."/>
            <person name="Clarke T.G."/>
            <person name="Galinski M.R."/>
            <person name="Hall N."/>
            <person name="Harper D."/>
            <person name="Harris D."/>
            <person name="Hauser H."/>
            <person name="Ivens A."/>
            <person name="Janssen C.S."/>
            <person name="Keane T."/>
            <person name="Larke N."/>
            <person name="Lapp S."/>
            <person name="Marti M."/>
            <person name="Moule S."/>
            <person name="Meyer I.M."/>
            <person name="Ormond D."/>
            <person name="Peters N."/>
            <person name="Sanders M."/>
            <person name="Sanders S."/>
            <person name="Sergeant T.J."/>
            <person name="Simmonds M."/>
            <person name="Smith F."/>
            <person name="Squares R."/>
            <person name="Thurston S."/>
            <person name="Tivey A.R."/>
            <person name="Walker D."/>
            <person name="White B."/>
            <person name="Zuiderwijk E."/>
            <person name="Churcher C."/>
            <person name="Quail M.A."/>
            <person name="Cowman A.F."/>
            <person name="Turner C.M.R."/>
            <person name="Rajandream M.A."/>
            <person name="Kocken C.H.M."/>
            <person name="Thomas A.W."/>
            <person name="Newbold C.I."/>
            <person name="Barrell B.G."/>
            <person name="Berriman M."/>
        </authorList>
    </citation>
    <scope>NUCLEOTIDE SEQUENCE [LARGE SCALE GENOMIC DNA]</scope>
    <source>
        <strain evidence="3 4">H</strain>
    </source>
</reference>
<feature type="compositionally biased region" description="Acidic residues" evidence="2">
    <location>
        <begin position="732"/>
        <end position="753"/>
    </location>
</feature>
<feature type="coiled-coil region" evidence="1">
    <location>
        <begin position="1410"/>
        <end position="1446"/>
    </location>
</feature>
<feature type="compositionally biased region" description="Basic and acidic residues" evidence="2">
    <location>
        <begin position="586"/>
        <end position="619"/>
    </location>
</feature>
<feature type="compositionally biased region" description="Basic residues" evidence="2">
    <location>
        <begin position="279"/>
        <end position="289"/>
    </location>
</feature>
<feature type="compositionally biased region" description="Basic residues" evidence="2">
    <location>
        <begin position="212"/>
        <end position="222"/>
    </location>
</feature>
<feature type="compositionally biased region" description="Basic and acidic residues" evidence="2">
    <location>
        <begin position="1261"/>
        <end position="1272"/>
    </location>
</feature>
<feature type="compositionally biased region" description="Low complexity" evidence="2">
    <location>
        <begin position="956"/>
        <end position="975"/>
    </location>
</feature>
<feature type="compositionally biased region" description="Basic and acidic residues" evidence="2">
    <location>
        <begin position="1496"/>
        <end position="1520"/>
    </location>
</feature>
<feature type="region of interest" description="Disordered" evidence="2">
    <location>
        <begin position="836"/>
        <end position="1027"/>
    </location>
</feature>
<feature type="region of interest" description="Disordered" evidence="2">
    <location>
        <begin position="1199"/>
        <end position="1239"/>
    </location>
</feature>
<feature type="compositionally biased region" description="Low complexity" evidence="2">
    <location>
        <begin position="189"/>
        <end position="207"/>
    </location>
</feature>
<dbReference type="KEGG" id="pkn:PKNH_0922700"/>
<sequence>MQTKRRKGGAKDRAISHGSVLKKNAVATMKQSRTNVRHIDKLKILKEINNEGRKNILMEDIEKVKEIASFLKKTSDKNSLKEKKNNEDRSRSTVLKHNEPNINRTLTEKEKKEHSHGRGPTKEDTHPRGRTSNKQVTHNRSRRTNERKTLSTGDLVLQDDMREEESLSTLLQGLSKKRGGSSEEGASNAEGANSVEEVSSAEEVSNNENRHASRGSTRRRRGAPSSRGRNNKSHSLDKMGEVQKGVKSDNSAKGAKIGKSEKNVRKEEKVKKGNMTHVKEHHGNRKSKNKKDHIVIDDNNIYIVIDDLNEQLNDKNAIINKLNITNDTYNFLMNKKKEMRGGKRTNAHYSFMGDSHPVRDQGVKVDSLEGIDIDADEEDAFYGEGDDEEEEILDDDNYESYNDENSDDEEDEEEEEEQDDDDDGDEYDFDNKSVSIRGIGEDSTNDELEDLEFSEIYESHKTKTGYLHTFEGAMPEGEQARASCPVEISKKEKKRDQVEGGNRKEQIGNKTKRTNLMKDESLDKGGKKDEANLTELRGIKPLSPENAEGDVHLVKKGNVKMNDQGVRKSKEEANPNSVGGKRRNRSTMELKDVRPQWEEAQKKKSGDAVKGGKENKLDQGEEQWNEESVIPIIPLVPVLPVEAAGLEKLLNMQEIYNIEELEEESELEQEEQGAEKRKRRKKMDHRGKREKIKMNSQKGRRNHKSDELDRLYKQINKKDTNIDGKVDRNVEDEMIEEEEEDTKDGDSNEEDEFNSSHYSKIEKLLSISKDISKYNMTIDITDEEQEEKLSNVSYTFKGRGENLDKEDKNRSKEKVVLLPLQMECLQGSSIDKGEIKKTKLKNIKRRGNTENRKEEKKAKMKRKYSKEGMDGNLKRVQEGSYKNADQKELTERKEGDKLSGAYHPGGELSKGMDTLKSKRKNAQEGKEENVNKRLKKDECVGGVNSTVKEKTPPVVPILEESPVVEESVSESASTSEQKDANEESLIVAEKGGNKEEQEENPQAGEVQSDQIEDINKEVSEEPFTDMVAEDAEVNVVLKELIEEGTAAREEEAVRVEEIRGEEEVSIEIDEKGESLAKEDKEDDQIGDKEQDAEEVVVELKEIEAPEEVKEEGEDKVDKVDQMDEVDKVDQVDQVDQGKGAHGGVIEENHVSVPTQSKSLAQGKKNKGTQKIKRKKKKIFIPEFENDMLLKLEKKVTGKLSRSEEVKEKVTEEVNERKEEKEEEKEKEVEEVKEEVNEEVDEKVDVVDEKVDVVDEEVTEEVNERKEEIKEEKEEVNEDVNVVAEDVTEEVVEVKEEVKEEVTEGVKDDVMHDVKEDVKEEVKAAVEEDEKEGEDKKVLEVVNEEVNDEVNEKVVEEVNEEVFEEVNEEVVEEVNEKVVEEVNEEVVEEVNEEVFEEVNEKVVEEVNEEVVEEVNEEVVEEVNEKVNEEVNEEVVEEVNEKVNEEVNEEVVEEVNEKVVEEVNEKVNEEVNEEVVEEMNEEDVPAIEGVCNNEESGPQEKEDMSELRRSANEILVEDRSEEYQVPDHGSNDNESTNSDFTDLNVSSRKVSCENEQGCQLDKESSLKTLEELRTKQRLEMETEECDESFYIQVENGA</sequence>
<feature type="region of interest" description="Disordered" evidence="2">
    <location>
        <begin position="1474"/>
        <end position="1561"/>
    </location>
</feature>
<dbReference type="RefSeq" id="XP_002259251.1">
    <property type="nucleotide sequence ID" value="XM_002259215.1"/>
</dbReference>
<feature type="compositionally biased region" description="Basic and acidic residues" evidence="2">
    <location>
        <begin position="1070"/>
        <end position="1089"/>
    </location>
</feature>
<dbReference type="GeneID" id="7321027"/>
<dbReference type="InParanoid" id="A0A384KT11"/>
<proteinExistence type="predicted"/>
<dbReference type="EMBL" id="AM910991">
    <property type="protein sequence ID" value="CAA9988274.1"/>
    <property type="molecule type" value="Genomic_DNA"/>
</dbReference>
<evidence type="ECO:0000256" key="1">
    <source>
        <dbReference type="SAM" id="Coils"/>
    </source>
</evidence>
<feature type="compositionally biased region" description="Polar residues" evidence="2">
    <location>
        <begin position="1530"/>
        <end position="1555"/>
    </location>
</feature>
<feature type="compositionally biased region" description="Basic and acidic residues" evidence="2">
    <location>
        <begin position="704"/>
        <end position="731"/>
    </location>
</feature>
<dbReference type="OrthoDB" id="387610at2759"/>
<keyword evidence="4" id="KW-1185">Reference proteome</keyword>
<feature type="compositionally biased region" description="Acidic residues" evidence="2">
    <location>
        <begin position="371"/>
        <end position="428"/>
    </location>
</feature>
<feature type="compositionally biased region" description="Acidic residues" evidence="2">
    <location>
        <begin position="1230"/>
        <end position="1239"/>
    </location>
</feature>
<feature type="compositionally biased region" description="Basic and acidic residues" evidence="2">
    <location>
        <begin position="73"/>
        <end position="99"/>
    </location>
</feature>
<feature type="compositionally biased region" description="Basic and acidic residues" evidence="2">
    <location>
        <begin position="516"/>
        <end position="531"/>
    </location>
</feature>
<organism evidence="3 4">
    <name type="scientific">Plasmodium knowlesi (strain H)</name>
    <dbReference type="NCBI Taxonomy" id="5851"/>
    <lineage>
        <taxon>Eukaryota</taxon>
        <taxon>Sar</taxon>
        <taxon>Alveolata</taxon>
        <taxon>Apicomplexa</taxon>
        <taxon>Aconoidasida</taxon>
        <taxon>Haemosporida</taxon>
        <taxon>Plasmodiidae</taxon>
        <taxon>Plasmodium</taxon>
        <taxon>Plasmodium (Plasmodium)</taxon>
    </lineage>
</organism>
<feature type="region of interest" description="Disordered" evidence="2">
    <location>
        <begin position="73"/>
        <end position="289"/>
    </location>
</feature>
<accession>A0A1A7VDY9</accession>
<feature type="compositionally biased region" description="Acidic residues" evidence="2">
    <location>
        <begin position="659"/>
        <end position="672"/>
    </location>
</feature>
<feature type="region of interest" description="Disordered" evidence="2">
    <location>
        <begin position="371"/>
        <end position="451"/>
    </location>
</feature>
<feature type="compositionally biased region" description="Basic residues" evidence="2">
    <location>
        <begin position="676"/>
        <end position="691"/>
    </location>
</feature>
<evidence type="ECO:0000313" key="3">
    <source>
        <dbReference type="EMBL" id="CAA9988274.1"/>
    </source>
</evidence>
<dbReference type="OMA" id="TNDTYNF"/>
<evidence type="ECO:0000313" key="4">
    <source>
        <dbReference type="Proteomes" id="UP000031513"/>
    </source>
</evidence>
<feature type="region of interest" description="Disordered" evidence="2">
    <location>
        <begin position="1256"/>
        <end position="1312"/>
    </location>
</feature>
<accession>A0A384KT11</accession>
<evidence type="ECO:0000256" key="2">
    <source>
        <dbReference type="SAM" id="MobiDB-lite"/>
    </source>
</evidence>
<protein>
    <submittedName>
        <fullName evidence="3">Uncharacterized protein</fullName>
    </submittedName>
</protein>
<feature type="compositionally biased region" description="Basic and acidic residues" evidence="2">
    <location>
        <begin position="258"/>
        <end position="271"/>
    </location>
</feature>
<feature type="compositionally biased region" description="Basic and acidic residues" evidence="2">
    <location>
        <begin position="913"/>
        <end position="939"/>
    </location>
</feature>
<feature type="compositionally biased region" description="Basic and acidic residues" evidence="2">
    <location>
        <begin position="1291"/>
        <end position="1312"/>
    </location>
</feature>
<dbReference type="Proteomes" id="UP000031513">
    <property type="component" value="Chromosome 9"/>
</dbReference>
<accession>B3L553</accession>
<feature type="compositionally biased region" description="Basic and acidic residues" evidence="2">
    <location>
        <begin position="884"/>
        <end position="897"/>
    </location>
</feature>
<feature type="compositionally biased region" description="Basic and acidic residues" evidence="2">
    <location>
        <begin position="865"/>
        <end position="877"/>
    </location>
</feature>
<feature type="region of interest" description="Disordered" evidence="2">
    <location>
        <begin position="659"/>
        <end position="761"/>
    </location>
</feature>
<feature type="compositionally biased region" description="Basic and acidic residues" evidence="2">
    <location>
        <begin position="1199"/>
        <end position="1229"/>
    </location>
</feature>